<keyword evidence="2" id="KW-1185">Reference proteome</keyword>
<gene>
    <name evidence="1" type="ORF">PHIM7_221</name>
</gene>
<proteinExistence type="predicted"/>
<sequence>MVITAKNFEEYREKLMSGKLVIVGMTQEDFKVLLKNQSEYKRYIEQQKAIIGYYEQNL</sequence>
<dbReference type="EMBL" id="KR052480">
    <property type="protein sequence ID" value="AKF12766.1"/>
    <property type="molecule type" value="Genomic_DNA"/>
</dbReference>
<name>A0A0F6YNV6_9CAUD</name>
<organism evidence="1 2">
    <name type="scientific">Sinorhizobium phage phiM7</name>
    <dbReference type="NCBI Taxonomy" id="1647403"/>
    <lineage>
        <taxon>Viruses</taxon>
        <taxon>Duplodnaviria</taxon>
        <taxon>Heunggongvirae</taxon>
        <taxon>Uroviricota</taxon>
        <taxon>Caudoviricetes</taxon>
        <taxon>Emdodecavirus</taxon>
        <taxon>Emdodecavirus M7</taxon>
    </lineage>
</organism>
<evidence type="ECO:0000313" key="1">
    <source>
        <dbReference type="EMBL" id="AKF12766.1"/>
    </source>
</evidence>
<accession>A0A0F6YNV6</accession>
<reference evidence="1 2" key="1">
    <citation type="submission" date="2015-04" db="EMBL/GenBank/DDBJ databases">
        <authorList>
            <person name="Schouten J.T."/>
            <person name="Crockett J.T."/>
            <person name="Hodson T.S."/>
            <person name="Hyde J.R."/>
            <person name="Smith T.A."/>
            <person name="Merrill B.D."/>
            <person name="Crook M.B."/>
            <person name="Griffitts J.S."/>
            <person name="Burnett S.H."/>
            <person name="Grose J.H."/>
            <person name="Breakwell D.P."/>
        </authorList>
    </citation>
    <scope>NUCLEOTIDE SEQUENCE [LARGE SCALE GENOMIC DNA]</scope>
</reference>
<protein>
    <submittedName>
        <fullName evidence="1">Uncharacterized protein</fullName>
    </submittedName>
</protein>
<dbReference type="Proteomes" id="UP000221947">
    <property type="component" value="Segment"/>
</dbReference>
<evidence type="ECO:0000313" key="2">
    <source>
        <dbReference type="Proteomes" id="UP000221947"/>
    </source>
</evidence>